<dbReference type="OrthoDB" id="9805460at2"/>
<evidence type="ECO:0000313" key="8">
    <source>
        <dbReference type="Proteomes" id="UP000198656"/>
    </source>
</evidence>
<dbReference type="GO" id="GO:0006633">
    <property type="term" value="P:fatty acid biosynthetic process"/>
    <property type="evidence" value="ECO:0007669"/>
    <property type="project" value="TreeGrafter"/>
</dbReference>
<dbReference type="RefSeq" id="WP_092328489.1">
    <property type="nucleotide sequence ID" value="NZ_FNCP01000001.1"/>
</dbReference>
<dbReference type="PIRSF" id="PIRSF000446">
    <property type="entry name" value="Mct"/>
    <property type="match status" value="1"/>
</dbReference>
<comment type="similarity">
    <text evidence="4">Belongs to the fabD family.</text>
</comment>
<dbReference type="NCBIfam" id="TIGR00128">
    <property type="entry name" value="fabD"/>
    <property type="match status" value="1"/>
</dbReference>
<dbReference type="PANTHER" id="PTHR42681">
    <property type="entry name" value="MALONYL-COA-ACYL CARRIER PROTEIN TRANSACYLASE, MITOCHONDRIAL"/>
    <property type="match status" value="1"/>
</dbReference>
<dbReference type="InterPro" id="IPR050858">
    <property type="entry name" value="Mal-CoA-ACP_Trans/PKS_FabD"/>
</dbReference>
<dbReference type="Gene3D" id="3.40.366.10">
    <property type="entry name" value="Malonyl-Coenzyme A Acyl Carrier Protein, domain 2"/>
    <property type="match status" value="1"/>
</dbReference>
<accession>A0A1G7RG10</accession>
<dbReference type="SMART" id="SM00827">
    <property type="entry name" value="PKS_AT"/>
    <property type="match status" value="1"/>
</dbReference>
<dbReference type="FunFam" id="3.30.70.250:FF:000001">
    <property type="entry name" value="Malonyl CoA-acyl carrier protein transacylase"/>
    <property type="match status" value="1"/>
</dbReference>
<keyword evidence="8" id="KW-1185">Reference proteome</keyword>
<dbReference type="GO" id="GO:0004314">
    <property type="term" value="F:[acyl-carrier-protein] S-malonyltransferase activity"/>
    <property type="evidence" value="ECO:0007669"/>
    <property type="project" value="UniProtKB-EC"/>
</dbReference>
<feature type="domain" description="Malonyl-CoA:ACP transacylase (MAT)" evidence="6">
    <location>
        <begin position="7"/>
        <end position="305"/>
    </location>
</feature>
<dbReference type="Proteomes" id="UP000198656">
    <property type="component" value="Unassembled WGS sequence"/>
</dbReference>
<evidence type="ECO:0000256" key="5">
    <source>
        <dbReference type="PIRSR" id="PIRSR000446-1"/>
    </source>
</evidence>
<dbReference type="AlphaFoldDB" id="A0A1G7RG10"/>
<reference evidence="8" key="1">
    <citation type="submission" date="2016-10" db="EMBL/GenBank/DDBJ databases">
        <authorList>
            <person name="Varghese N."/>
            <person name="Submissions S."/>
        </authorList>
    </citation>
    <scope>NUCLEOTIDE SEQUENCE [LARGE SCALE GENOMIC DNA]</scope>
    <source>
        <strain evidence="8">DSM 8344</strain>
    </source>
</reference>
<sequence length="312" mass="33341">MGKLAFVFPGQGSQYVGMGREIFNTSVGGRALGKAREILGDKFISLIEEGPEDELQMTVNTQPAILLVSVVAWQLLHDEGIKPDYVAGHSLGEYSAHVAAGSLGFDEALRVVRSRGELMQGAVPKGEGGMAAILGLSTDQVEQACRLASGHGVVAPANYNCPGQIVISGEKQAVTHAIEVAKDLGAKRALPLNVSGPFHSRLMERMGNELRLVLEGIAWQTPCCPVIANVDGQEVISSDRIINTLVEQVSGAVLWEQSVRHLLELGVDTFIECGPGKVLTGLIKKIAPTVQLLRVEDNASLEKSLAYLKESR</sequence>
<name>A0A1G7RG10_9FIRM</name>
<dbReference type="Pfam" id="PF00698">
    <property type="entry name" value="Acyl_transf_1"/>
    <property type="match status" value="1"/>
</dbReference>
<dbReference type="InterPro" id="IPR016035">
    <property type="entry name" value="Acyl_Trfase/lysoPLipase"/>
</dbReference>
<keyword evidence="2 4" id="KW-0012">Acyltransferase</keyword>
<keyword evidence="1 4" id="KW-0808">Transferase</keyword>
<dbReference type="STRING" id="1121419.SAMN05443529_10170"/>
<dbReference type="InterPro" id="IPR024925">
    <property type="entry name" value="Malonyl_CoA-ACP_transAc"/>
</dbReference>
<dbReference type="InterPro" id="IPR001227">
    <property type="entry name" value="Ac_transferase_dom_sf"/>
</dbReference>
<feature type="active site" evidence="5">
    <location>
        <position position="199"/>
    </location>
</feature>
<evidence type="ECO:0000256" key="2">
    <source>
        <dbReference type="ARBA" id="ARBA00023315"/>
    </source>
</evidence>
<dbReference type="SUPFAM" id="SSF55048">
    <property type="entry name" value="Probable ACP-binding domain of malonyl-CoA ACP transacylase"/>
    <property type="match status" value="1"/>
</dbReference>
<comment type="catalytic activity">
    <reaction evidence="3 4">
        <text>holo-[ACP] + malonyl-CoA = malonyl-[ACP] + CoA</text>
        <dbReference type="Rhea" id="RHEA:41792"/>
        <dbReference type="Rhea" id="RHEA-COMP:9623"/>
        <dbReference type="Rhea" id="RHEA-COMP:9685"/>
        <dbReference type="ChEBI" id="CHEBI:57287"/>
        <dbReference type="ChEBI" id="CHEBI:57384"/>
        <dbReference type="ChEBI" id="CHEBI:64479"/>
        <dbReference type="ChEBI" id="CHEBI:78449"/>
        <dbReference type="EC" id="2.3.1.39"/>
    </reaction>
</comment>
<evidence type="ECO:0000256" key="3">
    <source>
        <dbReference type="ARBA" id="ARBA00048462"/>
    </source>
</evidence>
<evidence type="ECO:0000256" key="1">
    <source>
        <dbReference type="ARBA" id="ARBA00022679"/>
    </source>
</evidence>
<dbReference type="InterPro" id="IPR004410">
    <property type="entry name" value="Malonyl_CoA-ACP_transAc_FabD"/>
</dbReference>
<gene>
    <name evidence="7" type="ORF">SAMN05443529_10170</name>
</gene>
<feature type="active site" evidence="5">
    <location>
        <position position="90"/>
    </location>
</feature>
<evidence type="ECO:0000256" key="4">
    <source>
        <dbReference type="PIRNR" id="PIRNR000446"/>
    </source>
</evidence>
<evidence type="ECO:0000313" key="7">
    <source>
        <dbReference type="EMBL" id="SDG09682.1"/>
    </source>
</evidence>
<dbReference type="Gene3D" id="3.30.70.250">
    <property type="entry name" value="Malonyl-CoA ACP transacylase, ACP-binding"/>
    <property type="match status" value="1"/>
</dbReference>
<dbReference type="EMBL" id="FNCP01000001">
    <property type="protein sequence ID" value="SDG09682.1"/>
    <property type="molecule type" value="Genomic_DNA"/>
</dbReference>
<dbReference type="SUPFAM" id="SSF52151">
    <property type="entry name" value="FabD/lysophospholipase-like"/>
    <property type="match status" value="1"/>
</dbReference>
<protein>
    <recommendedName>
        <fullName evidence="4">Malonyl CoA-acyl carrier protein transacylase</fullName>
        <ecNumber evidence="4">2.3.1.39</ecNumber>
    </recommendedName>
</protein>
<dbReference type="InterPro" id="IPR016036">
    <property type="entry name" value="Malonyl_transacylase_ACP-bd"/>
</dbReference>
<dbReference type="EC" id="2.3.1.39" evidence="4"/>
<evidence type="ECO:0000259" key="6">
    <source>
        <dbReference type="SMART" id="SM00827"/>
    </source>
</evidence>
<organism evidence="7 8">
    <name type="scientific">Desulfosporosinus hippei DSM 8344</name>
    <dbReference type="NCBI Taxonomy" id="1121419"/>
    <lineage>
        <taxon>Bacteria</taxon>
        <taxon>Bacillati</taxon>
        <taxon>Bacillota</taxon>
        <taxon>Clostridia</taxon>
        <taxon>Eubacteriales</taxon>
        <taxon>Desulfitobacteriaceae</taxon>
        <taxon>Desulfosporosinus</taxon>
    </lineage>
</organism>
<dbReference type="GO" id="GO:0005829">
    <property type="term" value="C:cytosol"/>
    <property type="evidence" value="ECO:0007669"/>
    <property type="project" value="TreeGrafter"/>
</dbReference>
<dbReference type="PANTHER" id="PTHR42681:SF1">
    <property type="entry name" value="MALONYL-COA-ACYL CARRIER PROTEIN TRANSACYLASE, MITOCHONDRIAL"/>
    <property type="match status" value="1"/>
</dbReference>
<dbReference type="InterPro" id="IPR014043">
    <property type="entry name" value="Acyl_transferase_dom"/>
</dbReference>
<proteinExistence type="inferred from homology"/>